<organism evidence="2 3">
    <name type="scientific">Aquatica leii</name>
    <dbReference type="NCBI Taxonomy" id="1421715"/>
    <lineage>
        <taxon>Eukaryota</taxon>
        <taxon>Metazoa</taxon>
        <taxon>Ecdysozoa</taxon>
        <taxon>Arthropoda</taxon>
        <taxon>Hexapoda</taxon>
        <taxon>Insecta</taxon>
        <taxon>Pterygota</taxon>
        <taxon>Neoptera</taxon>
        <taxon>Endopterygota</taxon>
        <taxon>Coleoptera</taxon>
        <taxon>Polyphaga</taxon>
        <taxon>Elateriformia</taxon>
        <taxon>Elateroidea</taxon>
        <taxon>Lampyridae</taxon>
        <taxon>Luciolinae</taxon>
        <taxon>Aquatica</taxon>
    </lineage>
</organism>
<dbReference type="Pfam" id="PF01395">
    <property type="entry name" value="PBP_GOBP"/>
    <property type="match status" value="1"/>
</dbReference>
<dbReference type="Gene3D" id="1.10.238.20">
    <property type="entry name" value="Pheromone/general odorant binding protein domain"/>
    <property type="match status" value="1"/>
</dbReference>
<feature type="signal peptide" evidence="1">
    <location>
        <begin position="1"/>
        <end position="19"/>
    </location>
</feature>
<feature type="chain" id="PRO_5043018528" evidence="1">
    <location>
        <begin position="20"/>
        <end position="133"/>
    </location>
</feature>
<evidence type="ECO:0000313" key="3">
    <source>
        <dbReference type="Proteomes" id="UP001353858"/>
    </source>
</evidence>
<dbReference type="AlphaFoldDB" id="A0AAN7P281"/>
<reference evidence="3" key="1">
    <citation type="submission" date="2023-01" db="EMBL/GenBank/DDBJ databases">
        <title>Key to firefly adult light organ development and bioluminescence: homeobox transcription factors regulate luciferase expression and transportation to peroxisome.</title>
        <authorList>
            <person name="Fu X."/>
        </authorList>
    </citation>
    <scope>NUCLEOTIDE SEQUENCE [LARGE SCALE GENOMIC DNA]</scope>
</reference>
<accession>A0AAN7P281</accession>
<evidence type="ECO:0000256" key="1">
    <source>
        <dbReference type="SAM" id="SignalP"/>
    </source>
</evidence>
<dbReference type="SUPFAM" id="SSF47565">
    <property type="entry name" value="Insect pheromone/odorant-binding proteins"/>
    <property type="match status" value="1"/>
</dbReference>
<dbReference type="InterPro" id="IPR006170">
    <property type="entry name" value="PBP/GOBP"/>
</dbReference>
<dbReference type="EMBL" id="JARPUR010000004">
    <property type="protein sequence ID" value="KAK4878875.1"/>
    <property type="molecule type" value="Genomic_DNA"/>
</dbReference>
<dbReference type="InterPro" id="IPR036728">
    <property type="entry name" value="PBP_GOBP_sf"/>
</dbReference>
<dbReference type="Proteomes" id="UP001353858">
    <property type="component" value="Unassembled WGS sequence"/>
</dbReference>
<dbReference type="GO" id="GO:0005549">
    <property type="term" value="F:odorant binding"/>
    <property type="evidence" value="ECO:0007669"/>
    <property type="project" value="InterPro"/>
</dbReference>
<sequence>MFLLKFLVILCVFAQTVLTKLFTDEDVHIWNNLIAPYYDDCLLEANISSEEADAIITEMHISETKEVGNYLKCLYLKLGMIKANGEIDEKVIMDKAAYMTPEITKKCKKATDFGKDVFHKSLLLGDCVLKTFS</sequence>
<name>A0AAN7P281_9COLE</name>
<comment type="caution">
    <text evidence="2">The sequence shown here is derived from an EMBL/GenBank/DDBJ whole genome shotgun (WGS) entry which is preliminary data.</text>
</comment>
<evidence type="ECO:0000313" key="2">
    <source>
        <dbReference type="EMBL" id="KAK4878875.1"/>
    </source>
</evidence>
<protein>
    <submittedName>
        <fullName evidence="2">Uncharacterized protein</fullName>
    </submittedName>
</protein>
<keyword evidence="3" id="KW-1185">Reference proteome</keyword>
<proteinExistence type="predicted"/>
<dbReference type="CDD" id="cd23992">
    <property type="entry name" value="PBP_GOBP"/>
    <property type="match status" value="1"/>
</dbReference>
<keyword evidence="1" id="KW-0732">Signal</keyword>
<gene>
    <name evidence="2" type="ORF">RN001_011381</name>
</gene>